<keyword evidence="3 11" id="KW-0479">Metal-binding</keyword>
<dbReference type="GO" id="GO:0005743">
    <property type="term" value="C:mitochondrial inner membrane"/>
    <property type="evidence" value="ECO:0007669"/>
    <property type="project" value="UniProtKB-SubCell"/>
</dbReference>
<evidence type="ECO:0000256" key="12">
    <source>
        <dbReference type="SAM" id="MobiDB-lite"/>
    </source>
</evidence>
<evidence type="ECO:0000256" key="3">
    <source>
        <dbReference type="ARBA" id="ARBA00022723"/>
    </source>
</evidence>
<name>A0A081CJ64_PSEA2</name>
<dbReference type="Pfam" id="PF01215">
    <property type="entry name" value="COX5B"/>
    <property type="match status" value="1"/>
</dbReference>
<evidence type="ECO:0000256" key="1">
    <source>
        <dbReference type="ARBA" id="ARBA00004443"/>
    </source>
</evidence>
<evidence type="ECO:0000256" key="11">
    <source>
        <dbReference type="PIRSR" id="PIRSR602124-2"/>
    </source>
</evidence>
<feature type="binding site" evidence="11">
    <location>
        <position position="214"/>
    </location>
    <ligand>
        <name>Zn(2+)</name>
        <dbReference type="ChEBI" id="CHEBI:29105"/>
    </ligand>
</feature>
<evidence type="ECO:0000256" key="6">
    <source>
        <dbReference type="ARBA" id="ARBA00022946"/>
    </source>
</evidence>
<keyword evidence="7" id="KW-0496">Mitochondrion</keyword>
<dbReference type="RefSeq" id="XP_014655125.1">
    <property type="nucleotide sequence ID" value="XM_014799639.1"/>
</dbReference>
<sequence length="355" mass="38414">MLAAADRTPSDPNSADHPGERKKQFETQIPIRVGQALLSEDQGLRPPRPDVAHAAESTEPVGGRNHESGTPRAWWIQLPSTFFQPLVTINTSIFSSHPHRSIIVTMLFAARRLVARAPAALRVAPTAATAAPRLFTSSALRFAAGPPVIQGEGGKDGEMPTDEQQATGLERFELLGKLQGQEVFDMEPLQMTHLGTTENPIQIKSYWPTRIVGCTGYPADSHDTIYLHLNRDLKHHRCPECGSGKSLTPSVPSRLLSSANISICLLAQSTKWTSRATSTPATTRLSSTSLSDLFSALQHHQQNNAIRFPASLGALDAAHAQLRPDSPIRISSYPPFTCPHDNILAASGGLVWPSA</sequence>
<dbReference type="Gene3D" id="2.60.11.10">
    <property type="entry name" value="Cytochrome c oxidase, subunit Vb"/>
    <property type="match status" value="1"/>
</dbReference>
<accession>A0A081CJ64</accession>
<dbReference type="GO" id="GO:0046872">
    <property type="term" value="F:metal ion binding"/>
    <property type="evidence" value="ECO:0007669"/>
    <property type="project" value="UniProtKB-KW"/>
</dbReference>
<evidence type="ECO:0000313" key="14">
    <source>
        <dbReference type="Proteomes" id="UP000053758"/>
    </source>
</evidence>
<dbReference type="InterPro" id="IPR036972">
    <property type="entry name" value="Cyt_c_oxidase_su5b_sf"/>
</dbReference>
<protein>
    <recommendedName>
        <fullName evidence="10">Cytochrome c oxidase subunit 4, mitochondrial</fullName>
    </recommendedName>
    <alternativeName>
        <fullName evidence="9">Cytochrome c oxidase polypeptide IV</fullName>
    </alternativeName>
</protein>
<keyword evidence="6" id="KW-0809">Transit peptide</keyword>
<feature type="region of interest" description="Disordered" evidence="12">
    <location>
        <begin position="1"/>
        <end position="69"/>
    </location>
</feature>
<keyword evidence="4" id="KW-0999">Mitochondrion inner membrane</keyword>
<dbReference type="GO" id="GO:0006123">
    <property type="term" value="P:mitochondrial electron transport, cytochrome c to oxygen"/>
    <property type="evidence" value="ECO:0007669"/>
    <property type="project" value="InterPro"/>
</dbReference>
<evidence type="ECO:0000256" key="9">
    <source>
        <dbReference type="ARBA" id="ARBA00031366"/>
    </source>
</evidence>
<dbReference type="EMBL" id="DF830081">
    <property type="protein sequence ID" value="GAK66710.1"/>
    <property type="molecule type" value="Genomic_DNA"/>
</dbReference>
<feature type="binding site" evidence="11">
    <location>
        <position position="238"/>
    </location>
    <ligand>
        <name>Zn(2+)</name>
        <dbReference type="ChEBI" id="CHEBI:29105"/>
    </ligand>
</feature>
<evidence type="ECO:0000256" key="4">
    <source>
        <dbReference type="ARBA" id="ARBA00022792"/>
    </source>
</evidence>
<organism evidence="13">
    <name type="scientific">Pseudozyma antarctica</name>
    <name type="common">Yeast</name>
    <name type="synonym">Candida antarctica</name>
    <dbReference type="NCBI Taxonomy" id="84753"/>
    <lineage>
        <taxon>Eukaryota</taxon>
        <taxon>Fungi</taxon>
        <taxon>Dikarya</taxon>
        <taxon>Basidiomycota</taxon>
        <taxon>Ustilaginomycotina</taxon>
        <taxon>Ustilaginomycetes</taxon>
        <taxon>Ustilaginales</taxon>
        <taxon>Ustilaginaceae</taxon>
        <taxon>Moesziomyces</taxon>
    </lineage>
</organism>
<dbReference type="CDD" id="cd00924">
    <property type="entry name" value="Cyt_c_Oxidase_Vb"/>
    <property type="match status" value="1"/>
</dbReference>
<evidence type="ECO:0000256" key="7">
    <source>
        <dbReference type="ARBA" id="ARBA00023128"/>
    </source>
</evidence>
<evidence type="ECO:0000256" key="8">
    <source>
        <dbReference type="ARBA" id="ARBA00023136"/>
    </source>
</evidence>
<keyword evidence="14" id="KW-1185">Reference proteome</keyword>
<dbReference type="FunFam" id="2.60.11.10:FF:000003">
    <property type="entry name" value="Cytochrome c oxidase subunit IV"/>
    <property type="match status" value="1"/>
</dbReference>
<dbReference type="Proteomes" id="UP000053758">
    <property type="component" value="Unassembled WGS sequence"/>
</dbReference>
<evidence type="ECO:0000313" key="13">
    <source>
        <dbReference type="EMBL" id="GAK66710.1"/>
    </source>
</evidence>
<dbReference type="HOGENOM" id="CLU_780732_0_0_1"/>
<evidence type="ECO:0000256" key="2">
    <source>
        <dbReference type="ARBA" id="ARBA00010292"/>
    </source>
</evidence>
<comment type="subcellular location">
    <subcellularLocation>
        <location evidence="1">Mitochondrion inner membrane</location>
        <topology evidence="1">Peripheral membrane protein</topology>
        <orientation evidence="1">Matrix side</orientation>
    </subcellularLocation>
</comment>
<evidence type="ECO:0000256" key="5">
    <source>
        <dbReference type="ARBA" id="ARBA00022833"/>
    </source>
</evidence>
<dbReference type="GO" id="GO:0045277">
    <property type="term" value="C:respiratory chain complex IV"/>
    <property type="evidence" value="ECO:0007669"/>
    <property type="project" value="InterPro"/>
</dbReference>
<dbReference type="PANTHER" id="PTHR10122:SF0">
    <property type="entry name" value="CYTOCHROME C OXIDASE SUBUNIT 5B, ISOFORM A-RELATED"/>
    <property type="match status" value="1"/>
</dbReference>
<dbReference type="SUPFAM" id="SSF57802">
    <property type="entry name" value="Rubredoxin-like"/>
    <property type="match status" value="1"/>
</dbReference>
<feature type="binding site" evidence="11">
    <location>
        <position position="241"/>
    </location>
    <ligand>
        <name>Zn(2+)</name>
        <dbReference type="ChEBI" id="CHEBI:29105"/>
    </ligand>
</feature>
<proteinExistence type="inferred from homology"/>
<evidence type="ECO:0000256" key="10">
    <source>
        <dbReference type="ARBA" id="ARBA00070613"/>
    </source>
</evidence>
<reference evidence="13" key="1">
    <citation type="submission" date="2014-07" db="EMBL/GenBank/DDBJ databases">
        <title>Draft genome sequence of the yeast Pseudozyma antarctica JCM 10317 known as a producer of lipase B which used in a wide range of industrial applications.</title>
        <authorList>
            <person name="Morita T."/>
            <person name="Saika A."/>
            <person name="Koike H."/>
        </authorList>
    </citation>
    <scope>NUCLEOTIDE SEQUENCE</scope>
    <source>
        <strain evidence="13">JCM 10317</strain>
    </source>
</reference>
<dbReference type="PROSITE" id="PS51359">
    <property type="entry name" value="COX5B_2"/>
    <property type="match status" value="1"/>
</dbReference>
<gene>
    <name evidence="13" type="ORF">PAN0_014d4933</name>
</gene>
<dbReference type="GeneID" id="26305798"/>
<feature type="binding site" evidence="11">
    <location>
        <position position="222"/>
    </location>
    <ligand>
        <name>Zn(2+)</name>
        <dbReference type="ChEBI" id="CHEBI:29105"/>
    </ligand>
</feature>
<dbReference type="AlphaFoldDB" id="A0A081CJ64"/>
<comment type="similarity">
    <text evidence="2">Belongs to the cytochrome c oxidase subunit 5B family.</text>
</comment>
<keyword evidence="5 11" id="KW-0862">Zinc</keyword>
<dbReference type="InterPro" id="IPR002124">
    <property type="entry name" value="Cyt_c_oxidase_su5b"/>
</dbReference>
<keyword evidence="8" id="KW-0472">Membrane</keyword>
<dbReference type="PANTHER" id="PTHR10122">
    <property type="entry name" value="CYTOCHROME C OXIDASE SUBUNIT 5B, MITOCHONDRIAL"/>
    <property type="match status" value="1"/>
</dbReference>